<protein>
    <recommendedName>
        <fullName evidence="3">YbbR-like domain-containing protein</fullName>
    </recommendedName>
</protein>
<evidence type="ECO:0008006" key="3">
    <source>
        <dbReference type="Google" id="ProtNLM"/>
    </source>
</evidence>
<gene>
    <name evidence="1" type="ORF">M0L20_11575</name>
</gene>
<sequence>MTIPQNNRPFQPTKALLCLGAAALFWFLSALNKTGYTLNVEYPIRFVYNDSLFVPIKPLPRTVRVNVSGDGWGLLRHSWLPFRVDPVDYTVANPLQASVINTSSLTAALAEHIKKLHVNYVVADTVEMGFDRRMTKTIQLIPDSLHIDLAPRYLVSSVINLTPHTIQVEGPARLVRGISDTLAVSIPGKRIADNYDNEVTLNHFRHPLLRVSTDRIAVSFEVGELLSPLPTPAPAPVPMKPKPATKR</sequence>
<organism evidence="1 2">
    <name type="scientific">Spirosoma liriopis</name>
    <dbReference type="NCBI Taxonomy" id="2937440"/>
    <lineage>
        <taxon>Bacteria</taxon>
        <taxon>Pseudomonadati</taxon>
        <taxon>Bacteroidota</taxon>
        <taxon>Cytophagia</taxon>
        <taxon>Cytophagales</taxon>
        <taxon>Cytophagaceae</taxon>
        <taxon>Spirosoma</taxon>
    </lineage>
</organism>
<evidence type="ECO:0000313" key="1">
    <source>
        <dbReference type="EMBL" id="MCK8492494.1"/>
    </source>
</evidence>
<dbReference type="EMBL" id="JALPRF010000002">
    <property type="protein sequence ID" value="MCK8492494.1"/>
    <property type="molecule type" value="Genomic_DNA"/>
</dbReference>
<keyword evidence="2" id="KW-1185">Reference proteome</keyword>
<evidence type="ECO:0000313" key="2">
    <source>
        <dbReference type="Proteomes" id="UP001202180"/>
    </source>
</evidence>
<accession>A0ABT0HJZ7</accession>
<proteinExistence type="predicted"/>
<dbReference type="Proteomes" id="UP001202180">
    <property type="component" value="Unassembled WGS sequence"/>
</dbReference>
<reference evidence="1 2" key="1">
    <citation type="submission" date="2022-04" db="EMBL/GenBank/DDBJ databases">
        <title>Spirosoma sp. strain RP8 genome sequencing and assembly.</title>
        <authorList>
            <person name="Jung Y."/>
        </authorList>
    </citation>
    <scope>NUCLEOTIDE SEQUENCE [LARGE SCALE GENOMIC DNA]</scope>
    <source>
        <strain evidence="1 2">RP8</strain>
    </source>
</reference>
<comment type="caution">
    <text evidence="1">The sequence shown here is derived from an EMBL/GenBank/DDBJ whole genome shotgun (WGS) entry which is preliminary data.</text>
</comment>
<dbReference type="RefSeq" id="WP_248477098.1">
    <property type="nucleotide sequence ID" value="NZ_JALPRF010000002.1"/>
</dbReference>
<name>A0ABT0HJZ7_9BACT</name>